<dbReference type="AlphaFoldDB" id="B1HW57"/>
<dbReference type="EnsemblBacteria" id="ACA41496">
    <property type="protein sequence ID" value="ACA41496"/>
    <property type="gene ID" value="Bsph_4028"/>
</dbReference>
<gene>
    <name evidence="1" type="ordered locus">Bsph_4028</name>
</gene>
<evidence type="ECO:0000313" key="1">
    <source>
        <dbReference type="EMBL" id="ACA41496.1"/>
    </source>
</evidence>
<dbReference type="KEGG" id="lsp:Bsph_4028"/>
<dbReference type="HOGENOM" id="CLU_3312330_0_0_9"/>
<dbReference type="EMBL" id="CP000817">
    <property type="protein sequence ID" value="ACA41496.1"/>
    <property type="molecule type" value="Genomic_DNA"/>
</dbReference>
<accession>B1HW57</accession>
<organism evidence="1 2">
    <name type="scientific">Lysinibacillus sphaericus (strain C3-41)</name>
    <dbReference type="NCBI Taxonomy" id="444177"/>
    <lineage>
        <taxon>Bacteria</taxon>
        <taxon>Bacillati</taxon>
        <taxon>Bacillota</taxon>
        <taxon>Bacilli</taxon>
        <taxon>Bacillales</taxon>
        <taxon>Bacillaceae</taxon>
        <taxon>Lysinibacillus</taxon>
    </lineage>
</organism>
<protein>
    <submittedName>
        <fullName evidence="1">Uncharacterized protein</fullName>
    </submittedName>
</protein>
<sequence length="39" mass="4618">MDNEGISITIFIFLHILRFTIKNTRSEMEEAVSVWLSIY</sequence>
<evidence type="ECO:0000313" key="2">
    <source>
        <dbReference type="Proteomes" id="UP000002164"/>
    </source>
</evidence>
<dbReference type="Proteomes" id="UP000002164">
    <property type="component" value="Chromosome"/>
</dbReference>
<reference evidence="1 2" key="1">
    <citation type="journal article" date="2008" name="J. Bacteriol.">
        <title>Complete genome sequence of the mosquitocidal bacterium Bacillus sphaericus C3-41 and comparison with those of closely related Bacillus species.</title>
        <authorList>
            <person name="Hu X."/>
            <person name="Fan W."/>
            <person name="Han B."/>
            <person name="Liu H."/>
            <person name="Zheng D."/>
            <person name="Li Q."/>
            <person name="Dong W."/>
            <person name="Yan J."/>
            <person name="Gao M."/>
            <person name="Berry C."/>
            <person name="Yuan Z."/>
        </authorList>
    </citation>
    <scope>NUCLEOTIDE SEQUENCE [LARGE SCALE GENOMIC DNA]</scope>
    <source>
        <strain evidence="1 2">C3-41</strain>
    </source>
</reference>
<name>B1HW57_LYSSC</name>
<proteinExistence type="predicted"/>